<dbReference type="InterPro" id="IPR039421">
    <property type="entry name" value="Type_1_exporter"/>
</dbReference>
<feature type="transmembrane region" description="Helical" evidence="7">
    <location>
        <begin position="161"/>
        <end position="180"/>
    </location>
</feature>
<comment type="subcellular location">
    <subcellularLocation>
        <location evidence="1">Cell membrane</location>
        <topology evidence="1">Multi-pass membrane protein</topology>
    </subcellularLocation>
</comment>
<dbReference type="RefSeq" id="WP_207673335.1">
    <property type="nucleotide sequence ID" value="NZ_JAFREM010000015.1"/>
</dbReference>
<feature type="transmembrane region" description="Helical" evidence="7">
    <location>
        <begin position="247"/>
        <end position="268"/>
    </location>
</feature>
<dbReference type="InterPro" id="IPR036640">
    <property type="entry name" value="ABC1_TM_sf"/>
</dbReference>
<dbReference type="PANTHER" id="PTHR24221:SF653">
    <property type="entry name" value="TRANSPORT ATP-BINDING PROTEIN CYDC"/>
    <property type="match status" value="1"/>
</dbReference>
<dbReference type="Pfam" id="PF00005">
    <property type="entry name" value="ABC_tran"/>
    <property type="match status" value="1"/>
</dbReference>
<proteinExistence type="predicted"/>
<feature type="transmembrane region" description="Helical" evidence="7">
    <location>
        <begin position="53"/>
        <end position="74"/>
    </location>
</feature>
<dbReference type="Pfam" id="PF00664">
    <property type="entry name" value="ABC_membrane"/>
    <property type="match status" value="1"/>
</dbReference>
<dbReference type="InterPro" id="IPR011527">
    <property type="entry name" value="ABC1_TM_dom"/>
</dbReference>
<feature type="domain" description="ABC transmembrane type-1" evidence="9">
    <location>
        <begin position="23"/>
        <end position="300"/>
    </location>
</feature>
<dbReference type="GO" id="GO:0005524">
    <property type="term" value="F:ATP binding"/>
    <property type="evidence" value="ECO:0007669"/>
    <property type="project" value="UniProtKB-KW"/>
</dbReference>
<keyword evidence="5 7" id="KW-1133">Transmembrane helix</keyword>
<dbReference type="PROSITE" id="PS50929">
    <property type="entry name" value="ABC_TM1F"/>
    <property type="match status" value="1"/>
</dbReference>
<keyword evidence="11" id="KW-1185">Reference proteome</keyword>
<keyword evidence="3" id="KW-0547">Nucleotide-binding</keyword>
<name>A0ABS3L9X7_9ENTE</name>
<keyword evidence="4 10" id="KW-0067">ATP-binding</keyword>
<evidence type="ECO:0000256" key="6">
    <source>
        <dbReference type="ARBA" id="ARBA00023136"/>
    </source>
</evidence>
<dbReference type="SUPFAM" id="SSF90123">
    <property type="entry name" value="ABC transporter transmembrane region"/>
    <property type="match status" value="1"/>
</dbReference>
<dbReference type="InterPro" id="IPR003439">
    <property type="entry name" value="ABC_transporter-like_ATP-bd"/>
</dbReference>
<evidence type="ECO:0000256" key="4">
    <source>
        <dbReference type="ARBA" id="ARBA00022840"/>
    </source>
</evidence>
<dbReference type="Gene3D" id="3.40.50.300">
    <property type="entry name" value="P-loop containing nucleotide triphosphate hydrolases"/>
    <property type="match status" value="1"/>
</dbReference>
<evidence type="ECO:0000256" key="7">
    <source>
        <dbReference type="SAM" id="Phobius"/>
    </source>
</evidence>
<reference evidence="10 11" key="1">
    <citation type="submission" date="2021-03" db="EMBL/GenBank/DDBJ databases">
        <title>Enterococcal diversity collection.</title>
        <authorList>
            <person name="Gilmore M.S."/>
            <person name="Schwartzman J."/>
            <person name="Van Tyne D."/>
            <person name="Martin M."/>
            <person name="Earl A.M."/>
            <person name="Manson A.L."/>
            <person name="Straub T."/>
            <person name="Salamzade R."/>
            <person name="Saavedra J."/>
            <person name="Lebreton F."/>
            <person name="Prichula J."/>
            <person name="Schaufler K."/>
            <person name="Gaca A."/>
            <person name="Sgardioli B."/>
            <person name="Wagenaar J."/>
            <person name="Strong T."/>
        </authorList>
    </citation>
    <scope>NUCLEOTIDE SEQUENCE [LARGE SCALE GENOMIC DNA]</scope>
    <source>
        <strain evidence="10 11">669A</strain>
    </source>
</reference>
<organism evidence="10 11">
    <name type="scientific">Candidatus Enterococcus moelleringii</name>
    <dbReference type="NCBI Taxonomy" id="2815325"/>
    <lineage>
        <taxon>Bacteria</taxon>
        <taxon>Bacillati</taxon>
        <taxon>Bacillota</taxon>
        <taxon>Bacilli</taxon>
        <taxon>Lactobacillales</taxon>
        <taxon>Enterococcaceae</taxon>
        <taxon>Enterococcus</taxon>
    </lineage>
</organism>
<keyword evidence="2 7" id="KW-0812">Transmembrane</keyword>
<dbReference type="PROSITE" id="PS50893">
    <property type="entry name" value="ABC_TRANSPORTER_2"/>
    <property type="match status" value="1"/>
</dbReference>
<gene>
    <name evidence="10" type="ORF">JZO70_09560</name>
</gene>
<dbReference type="SUPFAM" id="SSF52540">
    <property type="entry name" value="P-loop containing nucleoside triphosphate hydrolases"/>
    <property type="match status" value="1"/>
</dbReference>
<evidence type="ECO:0000313" key="10">
    <source>
        <dbReference type="EMBL" id="MBO1306407.1"/>
    </source>
</evidence>
<evidence type="ECO:0000256" key="5">
    <source>
        <dbReference type="ARBA" id="ARBA00022989"/>
    </source>
</evidence>
<evidence type="ECO:0000256" key="2">
    <source>
        <dbReference type="ARBA" id="ARBA00022692"/>
    </source>
</evidence>
<sequence length="548" mass="60797">MKDRSLIRWLLGFARPFIGKMTLAIFLGILSNLSVVAISMIAVWTVFRLLNQQAVNLSVILGVLIACGVLRGVARYAEQYLNHDIAFRLLALIREDIFSTLRKMGPAYLSGKNSGDLITAISTDVEALEVFFAHTISPVFIALGTTVITFGFMAFFDWRMALILLLGQLLIGVIIPLISYNRNRSIGDDYQTAFVAVNQTIMENMNSLKDIAQYQLAQQRTGQLLSDSQRLNQQNKKRILHASSLQAFSEGVVVFTTLGILLFGFYSIANPLTLTLAAVLSLSSFGPVLALGNLGNALLTTFSSGRRLYQLVHVTPSVQFDPEGQEPAEFQQTALAQVTFSYPETKQKVLQQLSLNVNKGDRIGISGESGSGKSTLLKLVMRYWDPDNGKITLNQLPIARVTEPALHQLQGVMEQTTFLFEDTIANNISMKRAVSQSAIEQAAQDAAIHEWILSLPQGYETRLSQLSRNISDGERQRIGLARLFLYDAPLILLDEPTSNLDYVNEQAILATLDKKLTDKTLLIVSHRETTLDIADQTYRVEKGHLLKN</sequence>
<feature type="transmembrane region" description="Helical" evidence="7">
    <location>
        <begin position="131"/>
        <end position="155"/>
    </location>
</feature>
<evidence type="ECO:0000313" key="11">
    <source>
        <dbReference type="Proteomes" id="UP000664601"/>
    </source>
</evidence>
<dbReference type="SMART" id="SM00382">
    <property type="entry name" value="AAA"/>
    <property type="match status" value="1"/>
</dbReference>
<evidence type="ECO:0000256" key="3">
    <source>
        <dbReference type="ARBA" id="ARBA00022741"/>
    </source>
</evidence>
<dbReference type="Proteomes" id="UP000664601">
    <property type="component" value="Unassembled WGS sequence"/>
</dbReference>
<feature type="transmembrane region" description="Helical" evidence="7">
    <location>
        <begin position="21"/>
        <end position="47"/>
    </location>
</feature>
<dbReference type="InterPro" id="IPR027417">
    <property type="entry name" value="P-loop_NTPase"/>
</dbReference>
<dbReference type="InterPro" id="IPR003593">
    <property type="entry name" value="AAA+_ATPase"/>
</dbReference>
<dbReference type="EMBL" id="JAFREM010000015">
    <property type="protein sequence ID" value="MBO1306407.1"/>
    <property type="molecule type" value="Genomic_DNA"/>
</dbReference>
<feature type="domain" description="ABC transporter" evidence="8">
    <location>
        <begin position="333"/>
        <end position="548"/>
    </location>
</feature>
<evidence type="ECO:0000256" key="1">
    <source>
        <dbReference type="ARBA" id="ARBA00004651"/>
    </source>
</evidence>
<keyword evidence="6 7" id="KW-0472">Membrane</keyword>
<protein>
    <submittedName>
        <fullName evidence="10">ABC transporter ATP-binding protein</fullName>
    </submittedName>
</protein>
<evidence type="ECO:0000259" key="9">
    <source>
        <dbReference type="PROSITE" id="PS50929"/>
    </source>
</evidence>
<feature type="transmembrane region" description="Helical" evidence="7">
    <location>
        <begin position="274"/>
        <end position="299"/>
    </location>
</feature>
<comment type="caution">
    <text evidence="10">The sequence shown here is derived from an EMBL/GenBank/DDBJ whole genome shotgun (WGS) entry which is preliminary data.</text>
</comment>
<dbReference type="PANTHER" id="PTHR24221">
    <property type="entry name" value="ATP-BINDING CASSETTE SUB-FAMILY B"/>
    <property type="match status" value="1"/>
</dbReference>
<dbReference type="Gene3D" id="1.20.1560.10">
    <property type="entry name" value="ABC transporter type 1, transmembrane domain"/>
    <property type="match status" value="1"/>
</dbReference>
<evidence type="ECO:0000259" key="8">
    <source>
        <dbReference type="PROSITE" id="PS50893"/>
    </source>
</evidence>
<accession>A0ABS3L9X7</accession>